<reference evidence="1" key="2">
    <citation type="submission" date="2021-08" db="EMBL/GenBank/DDBJ databases">
        <authorList>
            <person name="Tani A."/>
            <person name="Ola A."/>
            <person name="Ogura Y."/>
            <person name="Katsura K."/>
            <person name="Hayashi T."/>
        </authorList>
    </citation>
    <scope>NUCLEOTIDE SEQUENCE</scope>
    <source>
        <strain evidence="1">DSM 19015</strain>
    </source>
</reference>
<dbReference type="EMBL" id="BPQP01000089">
    <property type="protein sequence ID" value="GJD97461.1"/>
    <property type="molecule type" value="Genomic_DNA"/>
</dbReference>
<accession>A0ABQ4S2V3</accession>
<dbReference type="InterPro" id="IPR057700">
    <property type="entry name" value="DUF7940"/>
</dbReference>
<name>A0ABQ4S2V3_9HYPH</name>
<protein>
    <submittedName>
        <fullName evidence="1">Uncharacterized protein</fullName>
    </submittedName>
</protein>
<evidence type="ECO:0000313" key="1">
    <source>
        <dbReference type="EMBL" id="GJD97461.1"/>
    </source>
</evidence>
<reference evidence="1" key="1">
    <citation type="journal article" date="2021" name="Front. Microbiol.">
        <title>Comprehensive Comparative Genomics and Phenotyping of Methylobacterium Species.</title>
        <authorList>
            <person name="Alessa O."/>
            <person name="Ogura Y."/>
            <person name="Fujitani Y."/>
            <person name="Takami H."/>
            <person name="Hayashi T."/>
            <person name="Sahin N."/>
            <person name="Tani A."/>
        </authorList>
    </citation>
    <scope>NUCLEOTIDE SEQUENCE</scope>
    <source>
        <strain evidence="1">DSM 19015</strain>
    </source>
</reference>
<gene>
    <name evidence="1" type="ORF">OCOJLMKI_4692</name>
</gene>
<organism evidence="1 2">
    <name type="scientific">Methylobacterium iners</name>
    <dbReference type="NCBI Taxonomy" id="418707"/>
    <lineage>
        <taxon>Bacteria</taxon>
        <taxon>Pseudomonadati</taxon>
        <taxon>Pseudomonadota</taxon>
        <taxon>Alphaproteobacteria</taxon>
        <taxon>Hyphomicrobiales</taxon>
        <taxon>Methylobacteriaceae</taxon>
        <taxon>Methylobacterium</taxon>
    </lineage>
</organism>
<evidence type="ECO:0000313" key="2">
    <source>
        <dbReference type="Proteomes" id="UP001055125"/>
    </source>
</evidence>
<keyword evidence="2" id="KW-1185">Reference proteome</keyword>
<proteinExistence type="predicted"/>
<comment type="caution">
    <text evidence="1">The sequence shown here is derived from an EMBL/GenBank/DDBJ whole genome shotgun (WGS) entry which is preliminary data.</text>
</comment>
<sequence length="94" mass="9612">MRWEAQGIPAASAALPEGCPVRLVDNWRSVLAHAWSLRLSVIATVLSGAEVAVSVLSSNPPIPPGTFAVVAFAVTAASGLARLVAQAPISGDPR</sequence>
<dbReference type="Proteomes" id="UP001055125">
    <property type="component" value="Unassembled WGS sequence"/>
</dbReference>
<dbReference type="Pfam" id="PF25612">
    <property type="entry name" value="DUF7940"/>
    <property type="match status" value="1"/>
</dbReference>